<dbReference type="EMBL" id="JARXRO010000009">
    <property type="protein sequence ID" value="MDH5832730.1"/>
    <property type="molecule type" value="Genomic_DNA"/>
</dbReference>
<feature type="binding site" evidence="8">
    <location>
        <begin position="148"/>
        <end position="149"/>
    </location>
    <ligand>
        <name>substrate</name>
    </ligand>
</feature>
<dbReference type="Gene3D" id="3.40.1450.10">
    <property type="entry name" value="BPG-independent phosphoglycerate mutase, domain B"/>
    <property type="match status" value="1"/>
</dbReference>
<protein>
    <recommendedName>
        <fullName evidence="8 9">2,3-bisphosphoglycerate-independent phosphoglycerate mutase</fullName>
        <shortName evidence="8">BPG-independent PGAM</shortName>
        <shortName evidence="8">Phosphoglyceromutase</shortName>
        <shortName evidence="8">iPGM</shortName>
        <ecNumber evidence="8 9">5.4.2.12</ecNumber>
    </recommendedName>
</protein>
<evidence type="ECO:0000256" key="3">
    <source>
        <dbReference type="ARBA" id="ARBA00008819"/>
    </source>
</evidence>
<keyword evidence="13" id="KW-1185">Reference proteome</keyword>
<feature type="active site" description="Phosphoserine intermediate" evidence="8">
    <location>
        <position position="57"/>
    </location>
</feature>
<feature type="binding site" evidence="8">
    <location>
        <position position="7"/>
    </location>
    <ligand>
        <name>Mn(2+)</name>
        <dbReference type="ChEBI" id="CHEBI:29035"/>
        <label>2</label>
    </ligand>
</feature>
<evidence type="ECO:0000256" key="4">
    <source>
        <dbReference type="ARBA" id="ARBA00022723"/>
    </source>
</evidence>
<keyword evidence="4 8" id="KW-0479">Metal-binding</keyword>
<dbReference type="CDD" id="cd16010">
    <property type="entry name" value="iPGM"/>
    <property type="match status" value="1"/>
</dbReference>
<feature type="binding site" evidence="8">
    <location>
        <position position="57"/>
    </location>
    <ligand>
        <name>Mn(2+)</name>
        <dbReference type="ChEBI" id="CHEBI:29035"/>
        <label>2</label>
    </ligand>
</feature>
<feature type="binding site" evidence="8">
    <location>
        <position position="433"/>
    </location>
    <ligand>
        <name>Mn(2+)</name>
        <dbReference type="ChEBI" id="CHEBI:29035"/>
        <label>2</label>
    </ligand>
</feature>
<feature type="binding site" evidence="8">
    <location>
        <position position="392"/>
    </location>
    <ligand>
        <name>Mn(2+)</name>
        <dbReference type="ChEBI" id="CHEBI:29035"/>
        <label>1</label>
    </ligand>
</feature>
<feature type="binding site" evidence="8">
    <location>
        <position position="325"/>
    </location>
    <ligand>
        <name>substrate</name>
    </ligand>
</feature>
<evidence type="ECO:0000259" key="11">
    <source>
        <dbReference type="Pfam" id="PF06415"/>
    </source>
</evidence>
<keyword evidence="5 8" id="KW-0324">Glycolysis</keyword>
<dbReference type="InterPro" id="IPR011258">
    <property type="entry name" value="BPG-indep_PGM_N"/>
</dbReference>
<name>A0ABT6JPY4_9GAMM</name>
<accession>A0ABT6JPY4</accession>
<keyword evidence="6 8" id="KW-0464">Manganese</keyword>
<dbReference type="SUPFAM" id="SSF64158">
    <property type="entry name" value="2,3-Bisphosphoglycerate-independent phosphoglycerate mutase, substrate-binding domain"/>
    <property type="match status" value="1"/>
</dbReference>
<comment type="function">
    <text evidence="8">Catalyzes the interconversion of 2-phosphoglycerate and 3-phosphoglycerate.</text>
</comment>
<dbReference type="Pfam" id="PF06415">
    <property type="entry name" value="iPGM_N"/>
    <property type="match status" value="1"/>
</dbReference>
<sequence length="504" mass="53798">MVLLILDGWGHRDDPADNAIALADVPNWRRLLAGHPTTLIHTEGRFVGLPDGQMGNSEVGHMNIGAGRVVYQDLTRIDAAIEDGSFFDNAELNAACDAALASGGTLHLMGLLSPGGVHSHEAHIFAMLELAARRGVPRVAVHAFLDGRDMPPRSAGPSLRALQAKCDALGNARIASVSGRYWAMDRDKRWERVRRAWDAVVEARGDAPDALSALEAAYARGENDEFVAPTALAGAQPIRDGDAIVFMNFRADRARQLSAAFLTPGFDGFGDGVRRPALARYVCLTEYDATLPAPVAFAPDNLANTLGEVLGANGLTQLRIAETEKYAHVTFFMSGGREDPYPGEERILVPSPKVATYDLQPEMSAPEVCARLVEAVEAERFDAIICNFANPDMVGHTGVLPAAIRAVETVDRAVGEIIAAVRAKGGELLVTADHGNCEMMRDPETGEPHTSHTVGPVDLVYVGSRDASLRRGGALRDLAPTILDLLGVAQPAEMTGASLLVAKE</sequence>
<dbReference type="RefSeq" id="WP_280576911.1">
    <property type="nucleotide sequence ID" value="NZ_JARXRO010000009.1"/>
</dbReference>
<reference evidence="12 13" key="1">
    <citation type="submission" date="2023-04" db="EMBL/GenBank/DDBJ databases">
        <title>Luteimonas sp. M1R5S59.</title>
        <authorList>
            <person name="Sun J.-Q."/>
        </authorList>
    </citation>
    <scope>NUCLEOTIDE SEQUENCE [LARGE SCALE GENOMIC DNA]</scope>
    <source>
        <strain evidence="12 13">M1R5S59</strain>
    </source>
</reference>
<dbReference type="InterPro" id="IPR036646">
    <property type="entry name" value="PGAM_B_sf"/>
</dbReference>
<evidence type="ECO:0000256" key="6">
    <source>
        <dbReference type="ARBA" id="ARBA00023211"/>
    </source>
</evidence>
<comment type="subunit">
    <text evidence="8">Monomer.</text>
</comment>
<comment type="catalytic activity">
    <reaction evidence="1 8">
        <text>(2R)-2-phosphoglycerate = (2R)-3-phosphoglycerate</text>
        <dbReference type="Rhea" id="RHEA:15901"/>
        <dbReference type="ChEBI" id="CHEBI:58272"/>
        <dbReference type="ChEBI" id="CHEBI:58289"/>
        <dbReference type="EC" id="5.4.2.12"/>
    </reaction>
</comment>
<comment type="similarity">
    <text evidence="3 8">Belongs to the BPG-independent phosphoglycerate mutase family.</text>
</comment>
<dbReference type="Proteomes" id="UP001156873">
    <property type="component" value="Unassembled WGS sequence"/>
</dbReference>
<organism evidence="12 13">
    <name type="scientific">Luteimonas kalidii</name>
    <dbReference type="NCBI Taxonomy" id="3042025"/>
    <lineage>
        <taxon>Bacteria</taxon>
        <taxon>Pseudomonadati</taxon>
        <taxon>Pseudomonadota</taxon>
        <taxon>Gammaproteobacteria</taxon>
        <taxon>Lysobacterales</taxon>
        <taxon>Lysobacteraceae</taxon>
        <taxon>Luteimonas</taxon>
    </lineage>
</organism>
<evidence type="ECO:0000256" key="7">
    <source>
        <dbReference type="ARBA" id="ARBA00023235"/>
    </source>
</evidence>
<dbReference type="EC" id="5.4.2.12" evidence="8 9"/>
<evidence type="ECO:0000313" key="12">
    <source>
        <dbReference type="EMBL" id="MDH5832730.1"/>
    </source>
</evidence>
<evidence type="ECO:0000256" key="8">
    <source>
        <dbReference type="HAMAP-Rule" id="MF_01038"/>
    </source>
</evidence>
<evidence type="ECO:0000256" key="2">
    <source>
        <dbReference type="ARBA" id="ARBA00004798"/>
    </source>
</evidence>
<dbReference type="PANTHER" id="PTHR31637:SF0">
    <property type="entry name" value="2,3-BISPHOSPHOGLYCERATE-INDEPENDENT PHOSPHOGLYCERATE MUTASE"/>
    <property type="match status" value="1"/>
</dbReference>
<dbReference type="HAMAP" id="MF_01038">
    <property type="entry name" value="GpmI"/>
    <property type="match status" value="1"/>
</dbReference>
<comment type="pathway">
    <text evidence="2 8">Carbohydrate degradation; glycolysis; pyruvate from D-glyceraldehyde 3-phosphate: step 3/5.</text>
</comment>
<feature type="binding site" evidence="8">
    <location>
        <position position="118"/>
    </location>
    <ligand>
        <name>substrate</name>
    </ligand>
</feature>
<feature type="binding site" evidence="8">
    <location>
        <position position="434"/>
    </location>
    <ligand>
        <name>Mn(2+)</name>
        <dbReference type="ChEBI" id="CHEBI:29035"/>
        <label>2</label>
    </ligand>
</feature>
<dbReference type="PIRSF" id="PIRSF001492">
    <property type="entry name" value="IPGAM"/>
    <property type="match status" value="1"/>
</dbReference>
<feature type="domain" description="Metalloenzyme" evidence="10">
    <location>
        <begin position="1"/>
        <end position="489"/>
    </location>
</feature>
<evidence type="ECO:0000256" key="5">
    <source>
        <dbReference type="ARBA" id="ARBA00023152"/>
    </source>
</evidence>
<dbReference type="NCBIfam" id="TIGR01307">
    <property type="entry name" value="pgm_bpd_ind"/>
    <property type="match status" value="1"/>
</dbReference>
<comment type="caution">
    <text evidence="12">The sequence shown here is derived from an EMBL/GenBank/DDBJ whole genome shotgun (WGS) entry which is preliminary data.</text>
</comment>
<feature type="domain" description="BPG-independent PGAM N-terminal" evidence="11">
    <location>
        <begin position="77"/>
        <end position="288"/>
    </location>
</feature>
<evidence type="ECO:0000256" key="1">
    <source>
        <dbReference type="ARBA" id="ARBA00000370"/>
    </source>
</evidence>
<feature type="binding site" evidence="8">
    <location>
        <begin position="250"/>
        <end position="253"/>
    </location>
    <ligand>
        <name>substrate</name>
    </ligand>
</feature>
<dbReference type="InterPro" id="IPR006124">
    <property type="entry name" value="Metalloenzyme"/>
</dbReference>
<dbReference type="PANTHER" id="PTHR31637">
    <property type="entry name" value="2,3-BISPHOSPHOGLYCERATE-INDEPENDENT PHOSPHOGLYCERATE MUTASE"/>
    <property type="match status" value="1"/>
</dbReference>
<dbReference type="Pfam" id="PF01676">
    <property type="entry name" value="Metalloenzyme"/>
    <property type="match status" value="1"/>
</dbReference>
<proteinExistence type="inferred from homology"/>
<dbReference type="InterPro" id="IPR005995">
    <property type="entry name" value="Pgm_bpd_ind"/>
</dbReference>
<evidence type="ECO:0000259" key="10">
    <source>
        <dbReference type="Pfam" id="PF01676"/>
    </source>
</evidence>
<evidence type="ECO:0000313" key="13">
    <source>
        <dbReference type="Proteomes" id="UP001156873"/>
    </source>
</evidence>
<keyword evidence="7 8" id="KW-0413">Isomerase</keyword>
<feature type="binding site" evidence="8">
    <location>
        <position position="396"/>
    </location>
    <ligand>
        <name>Mn(2+)</name>
        <dbReference type="ChEBI" id="CHEBI:29035"/>
        <label>1</label>
    </ligand>
</feature>
<gene>
    <name evidence="8 12" type="primary">gpmI</name>
    <name evidence="12" type="ORF">QFW81_02120</name>
</gene>
<dbReference type="Gene3D" id="3.40.720.10">
    <property type="entry name" value="Alkaline Phosphatase, subunit A"/>
    <property type="match status" value="1"/>
</dbReference>
<feature type="binding site" evidence="8">
    <location>
        <position position="186"/>
    </location>
    <ligand>
        <name>substrate</name>
    </ligand>
</feature>
<evidence type="ECO:0000256" key="9">
    <source>
        <dbReference type="NCBIfam" id="TIGR01307"/>
    </source>
</evidence>
<dbReference type="InterPro" id="IPR017850">
    <property type="entry name" value="Alkaline_phosphatase_core_sf"/>
</dbReference>
<comment type="cofactor">
    <cofactor evidence="8">
        <name>Mn(2+)</name>
        <dbReference type="ChEBI" id="CHEBI:29035"/>
    </cofactor>
    <text evidence="8">Binds 2 manganese ions per subunit.</text>
</comment>
<feature type="binding site" evidence="8">
    <location>
        <position position="180"/>
    </location>
    <ligand>
        <name>substrate</name>
    </ligand>
</feature>
<dbReference type="GO" id="GO:0004619">
    <property type="term" value="F:phosphoglycerate mutase activity"/>
    <property type="evidence" value="ECO:0007669"/>
    <property type="project" value="UniProtKB-EC"/>
</dbReference>
<dbReference type="SUPFAM" id="SSF53649">
    <property type="entry name" value="Alkaline phosphatase-like"/>
    <property type="match status" value="1"/>
</dbReference>
<feature type="binding site" evidence="8">
    <location>
        <position position="452"/>
    </location>
    <ligand>
        <name>Mn(2+)</name>
        <dbReference type="ChEBI" id="CHEBI:29035"/>
        <label>1</label>
    </ligand>
</feature>